<evidence type="ECO:0000256" key="4">
    <source>
        <dbReference type="ARBA" id="ARBA00023143"/>
    </source>
</evidence>
<evidence type="ECO:0000256" key="2">
    <source>
        <dbReference type="ARBA" id="ARBA00011255"/>
    </source>
</evidence>
<name>A0A7W7T873_9PSEU</name>
<accession>A0A7W7T873</accession>
<dbReference type="GO" id="GO:0009421">
    <property type="term" value="C:bacterial-type flagellum filament cap"/>
    <property type="evidence" value="ECO:0007669"/>
    <property type="project" value="InterPro"/>
</dbReference>
<evidence type="ECO:0000313" key="9">
    <source>
        <dbReference type="Proteomes" id="UP000542674"/>
    </source>
</evidence>
<feature type="domain" description="Flagellar hook-associated protein 2 N-terminal" evidence="6">
    <location>
        <begin position="10"/>
        <end position="105"/>
    </location>
</feature>
<keyword evidence="8" id="KW-0969">Cilium</keyword>
<feature type="domain" description="Flagellar hook-associated protein 2 C-terminal" evidence="7">
    <location>
        <begin position="197"/>
        <end position="415"/>
    </location>
</feature>
<proteinExistence type="inferred from homology"/>
<gene>
    <name evidence="8" type="ORF">F4559_005713</name>
</gene>
<organism evidence="8 9">
    <name type="scientific">Saccharothrix violaceirubra</name>
    <dbReference type="NCBI Taxonomy" id="413306"/>
    <lineage>
        <taxon>Bacteria</taxon>
        <taxon>Bacillati</taxon>
        <taxon>Actinomycetota</taxon>
        <taxon>Actinomycetes</taxon>
        <taxon>Pseudonocardiales</taxon>
        <taxon>Pseudonocardiaceae</taxon>
        <taxon>Saccharothrix</taxon>
    </lineage>
</organism>
<dbReference type="PANTHER" id="PTHR30288">
    <property type="entry name" value="FLAGELLAR CAP/ASSEMBLY PROTEIN FLID"/>
    <property type="match status" value="1"/>
</dbReference>
<reference evidence="8 9" key="1">
    <citation type="submission" date="2020-08" db="EMBL/GenBank/DDBJ databases">
        <title>Sequencing the genomes of 1000 actinobacteria strains.</title>
        <authorList>
            <person name="Klenk H.-P."/>
        </authorList>
    </citation>
    <scope>NUCLEOTIDE SEQUENCE [LARGE SCALE GENOMIC DNA]</scope>
    <source>
        <strain evidence="8 9">DSM 45084</strain>
    </source>
</reference>
<dbReference type="RefSeq" id="WP_184673832.1">
    <property type="nucleotide sequence ID" value="NZ_BAABAI010000028.1"/>
</dbReference>
<dbReference type="Proteomes" id="UP000542674">
    <property type="component" value="Unassembled WGS sequence"/>
</dbReference>
<dbReference type="PANTHER" id="PTHR30288:SF0">
    <property type="entry name" value="FLAGELLAR HOOK-ASSOCIATED PROTEIN 2"/>
    <property type="match status" value="1"/>
</dbReference>
<dbReference type="EMBL" id="JACHJS010000001">
    <property type="protein sequence ID" value="MBB4968354.1"/>
    <property type="molecule type" value="Genomic_DNA"/>
</dbReference>
<protein>
    <recommendedName>
        <fullName evidence="5">Flagellar hook-associated protein 2</fullName>
        <shortName evidence="5">HAP2</shortName>
    </recommendedName>
    <alternativeName>
        <fullName evidence="5">Flagellar cap protein</fullName>
    </alternativeName>
</protein>
<evidence type="ECO:0000256" key="5">
    <source>
        <dbReference type="RuleBase" id="RU362066"/>
    </source>
</evidence>
<keyword evidence="4 5" id="KW-0975">Bacterial flagellum</keyword>
<dbReference type="Pfam" id="PF07195">
    <property type="entry name" value="FliD_C"/>
    <property type="match status" value="1"/>
</dbReference>
<dbReference type="GO" id="GO:0007155">
    <property type="term" value="P:cell adhesion"/>
    <property type="evidence" value="ECO:0007669"/>
    <property type="project" value="InterPro"/>
</dbReference>
<dbReference type="InterPro" id="IPR040026">
    <property type="entry name" value="FliD"/>
</dbReference>
<keyword evidence="9" id="KW-1185">Reference proteome</keyword>
<comment type="subcellular location">
    <subcellularLocation>
        <location evidence="5">Secreted</location>
    </subcellularLocation>
    <subcellularLocation>
        <location evidence="5">Bacterial flagellum</location>
    </subcellularLocation>
</comment>
<comment type="similarity">
    <text evidence="1 5">Belongs to the FliD family.</text>
</comment>
<evidence type="ECO:0000259" key="7">
    <source>
        <dbReference type="Pfam" id="PF07195"/>
    </source>
</evidence>
<evidence type="ECO:0000256" key="3">
    <source>
        <dbReference type="ARBA" id="ARBA00023054"/>
    </source>
</evidence>
<evidence type="ECO:0000313" key="8">
    <source>
        <dbReference type="EMBL" id="MBB4968354.1"/>
    </source>
</evidence>
<comment type="caution">
    <text evidence="8">The sequence shown here is derived from an EMBL/GenBank/DDBJ whole genome shotgun (WGS) entry which is preliminary data.</text>
</comment>
<evidence type="ECO:0000256" key="1">
    <source>
        <dbReference type="ARBA" id="ARBA00009764"/>
    </source>
</evidence>
<keyword evidence="3" id="KW-0175">Coiled coil</keyword>
<dbReference type="InterPro" id="IPR010809">
    <property type="entry name" value="FliD_C"/>
</dbReference>
<dbReference type="GO" id="GO:0071973">
    <property type="term" value="P:bacterial-type flagellum-dependent cell motility"/>
    <property type="evidence" value="ECO:0007669"/>
    <property type="project" value="TreeGrafter"/>
</dbReference>
<keyword evidence="5" id="KW-0964">Secreted</keyword>
<comment type="function">
    <text evidence="5">Required for morphogenesis and for the elongation of the flagellar filament by facilitating polymerization of the flagellin monomers at the tip of growing filament. Forms a capping structure, which prevents flagellin subunits (transported through the central channel of the flagellum) from leaking out without polymerization at the distal end.</text>
</comment>
<keyword evidence="8" id="KW-0282">Flagellum</keyword>
<comment type="subunit">
    <text evidence="2 5">Homopentamer.</text>
</comment>
<dbReference type="Pfam" id="PF02465">
    <property type="entry name" value="FliD_N"/>
    <property type="match status" value="1"/>
</dbReference>
<keyword evidence="8" id="KW-0966">Cell projection</keyword>
<sequence>MTSSVDGLVSGLSTSTIINQLMQLEAAPQTRLKKQVSAEQTLQSNYQAVNARMLAVRNAAETLTSADTWNSVTVTSSSDAVSGVAGTGALTGTATFDVVRTATRHVASSAVPQSGSLTTNGSLTVTVGNKATSVAVTTDTAQGVADAINKADLGVRATVLTTTTGSVLQFSGTGTGAAKAFTIDGLTSGTTVITQGADALVTVGNPNAGGYQLTSADNNFTGLIPGVTVTVSKAATNVTVTADQNTAKLADAMQSLVNAINSAASDINNRSSYNATTKTSGALNGDPLVRGLRQSLLGQVSSGVEGLGSAAKLGVQLGRDGTVTFDRGKFLASLKEDPAAVKTAVQTKFAEGFRKTADAATNTTDGKLTQIIQGRDNVVRSLNKQIDDWDSRLADRKVALQRQYTALETTLGKLKDQSTWLAGQLSSLSSS</sequence>
<dbReference type="GO" id="GO:0005576">
    <property type="term" value="C:extracellular region"/>
    <property type="evidence" value="ECO:0007669"/>
    <property type="project" value="UniProtKB-SubCell"/>
</dbReference>
<evidence type="ECO:0000259" key="6">
    <source>
        <dbReference type="Pfam" id="PF02465"/>
    </source>
</evidence>
<dbReference type="InterPro" id="IPR003481">
    <property type="entry name" value="FliD_N"/>
</dbReference>
<dbReference type="AlphaFoldDB" id="A0A7W7T873"/>
<dbReference type="GO" id="GO:0009424">
    <property type="term" value="C:bacterial-type flagellum hook"/>
    <property type="evidence" value="ECO:0007669"/>
    <property type="project" value="UniProtKB-UniRule"/>
</dbReference>